<organism evidence="1 2">
    <name type="scientific">Carpediemonas membranifera</name>
    <dbReference type="NCBI Taxonomy" id="201153"/>
    <lineage>
        <taxon>Eukaryota</taxon>
        <taxon>Metamonada</taxon>
        <taxon>Carpediemonas-like organisms</taxon>
        <taxon>Carpediemonas</taxon>
    </lineage>
</organism>
<evidence type="ECO:0000313" key="2">
    <source>
        <dbReference type="Proteomes" id="UP000717585"/>
    </source>
</evidence>
<dbReference type="Proteomes" id="UP000717585">
    <property type="component" value="Unassembled WGS sequence"/>
</dbReference>
<dbReference type="EMBL" id="JAHDYR010000012">
    <property type="protein sequence ID" value="KAG9394968.1"/>
    <property type="molecule type" value="Genomic_DNA"/>
</dbReference>
<proteinExistence type="predicted"/>
<gene>
    <name evidence="1" type="ORF">J8273_0176</name>
</gene>
<keyword evidence="2" id="KW-1185">Reference proteome</keyword>
<comment type="caution">
    <text evidence="1">The sequence shown here is derived from an EMBL/GenBank/DDBJ whole genome shotgun (WGS) entry which is preliminary data.</text>
</comment>
<name>A0A8J6B3J8_9EUKA</name>
<evidence type="ECO:0000313" key="1">
    <source>
        <dbReference type="EMBL" id="KAG9394968.1"/>
    </source>
</evidence>
<sequence length="200" mass="22885">MSSDEDEIDYHAYLMKIVKTPELEMLQPFPAAVNDDPRDEDQLRFYRSIRTIMHFKALRNGLLKYNHIPKLLEMIDGTISTDLAPLCMNTDAIARAVLNIVYFSRSLCMHYTIEATALGRCKYDGAMFGEYPRNFLLEGTLEIMRSWTAGDAMQAWVTALRDEAMVTLPVLVASDLEDFDVIACELYRNYSALVQECLAY</sequence>
<reference evidence="1" key="1">
    <citation type="submission" date="2021-05" db="EMBL/GenBank/DDBJ databases">
        <title>A free-living protist that lacks canonical eukaryotic 1 DNA replication and segregation systems.</title>
        <authorList>
            <person name="Salas-Leiva D.E."/>
            <person name="Tromer E.C."/>
            <person name="Curtis B.A."/>
            <person name="Jerlstrom-Hultqvist J."/>
            <person name="Kolisko M."/>
            <person name="Yi Z."/>
            <person name="Salas-Leiva J.S."/>
            <person name="Gallot-Lavallee L."/>
            <person name="Kops G.J.P.L."/>
            <person name="Archibald J.M."/>
            <person name="Simpson A.G.B."/>
            <person name="Roger A.J."/>
        </authorList>
    </citation>
    <scope>NUCLEOTIDE SEQUENCE</scope>
    <source>
        <strain evidence="1">BICM</strain>
    </source>
</reference>
<dbReference type="AlphaFoldDB" id="A0A8J6B3J8"/>
<accession>A0A8J6B3J8</accession>
<protein>
    <submittedName>
        <fullName evidence="1">Uncharacterized protein</fullName>
    </submittedName>
</protein>